<evidence type="ECO:0000313" key="9">
    <source>
        <dbReference type="Proteomes" id="UP001159428"/>
    </source>
</evidence>
<dbReference type="GO" id="GO:0005509">
    <property type="term" value="F:calcium ion binding"/>
    <property type="evidence" value="ECO:0007669"/>
    <property type="project" value="InterPro"/>
</dbReference>
<dbReference type="GO" id="GO:0005615">
    <property type="term" value="C:extracellular space"/>
    <property type="evidence" value="ECO:0007669"/>
    <property type="project" value="TreeGrafter"/>
</dbReference>
<evidence type="ECO:0000256" key="4">
    <source>
        <dbReference type="ARBA" id="ARBA00023157"/>
    </source>
</evidence>
<dbReference type="Gene3D" id="2.10.25.10">
    <property type="entry name" value="Laminin"/>
    <property type="match status" value="2"/>
</dbReference>
<keyword evidence="5" id="KW-0325">Glycoprotein</keyword>
<comment type="caution">
    <text evidence="8">The sequence shown here is derived from an EMBL/GenBank/DDBJ whole genome shotgun (WGS) entry which is preliminary data.</text>
</comment>
<dbReference type="SMART" id="SM00179">
    <property type="entry name" value="EGF_CA"/>
    <property type="match status" value="2"/>
</dbReference>
<dbReference type="InterPro" id="IPR049883">
    <property type="entry name" value="NOTCH1_EGF-like"/>
</dbReference>
<dbReference type="PROSITE" id="PS01186">
    <property type="entry name" value="EGF_2"/>
    <property type="match status" value="1"/>
</dbReference>
<keyword evidence="4" id="KW-1015">Disulfide bond</keyword>
<dbReference type="InterPro" id="IPR001881">
    <property type="entry name" value="EGF-like_Ca-bd_dom"/>
</dbReference>
<evidence type="ECO:0000256" key="5">
    <source>
        <dbReference type="ARBA" id="ARBA00023180"/>
    </source>
</evidence>
<dbReference type="InterPro" id="IPR000742">
    <property type="entry name" value="EGF"/>
</dbReference>
<comment type="caution">
    <text evidence="6">Lacks conserved residue(s) required for the propagation of feature annotation.</text>
</comment>
<gene>
    <name evidence="8" type="ORF">PMEA_00034362</name>
</gene>
<dbReference type="PANTHER" id="PTHR24042">
    <property type="entry name" value="NEL HOMOLOG"/>
    <property type="match status" value="1"/>
</dbReference>
<evidence type="ECO:0000256" key="3">
    <source>
        <dbReference type="ARBA" id="ARBA00022737"/>
    </source>
</evidence>
<dbReference type="EMBL" id="CALNXJ010000087">
    <property type="protein sequence ID" value="CAH3162753.1"/>
    <property type="molecule type" value="Genomic_DNA"/>
</dbReference>
<keyword evidence="3" id="KW-0677">Repeat</keyword>
<dbReference type="PANTHER" id="PTHR24042:SF5">
    <property type="entry name" value="EGF-LIKE CALCIUM-BINDING DOMAIN-CONTAINING PROTEIN"/>
    <property type="match status" value="1"/>
</dbReference>
<dbReference type="InterPro" id="IPR018097">
    <property type="entry name" value="EGF_Ca-bd_CS"/>
</dbReference>
<evidence type="ECO:0000256" key="6">
    <source>
        <dbReference type="PROSITE-ProRule" id="PRU00076"/>
    </source>
</evidence>
<dbReference type="SMART" id="SM00181">
    <property type="entry name" value="EGF"/>
    <property type="match status" value="2"/>
</dbReference>
<dbReference type="CDD" id="cd00054">
    <property type="entry name" value="EGF_CA"/>
    <property type="match status" value="1"/>
</dbReference>
<dbReference type="PROSITE" id="PS50026">
    <property type="entry name" value="EGF_3"/>
    <property type="match status" value="1"/>
</dbReference>
<dbReference type="GO" id="GO:0008201">
    <property type="term" value="F:heparin binding"/>
    <property type="evidence" value="ECO:0007669"/>
    <property type="project" value="TreeGrafter"/>
</dbReference>
<dbReference type="InterPro" id="IPR000152">
    <property type="entry name" value="EGF-type_Asp/Asn_hydroxyl_site"/>
</dbReference>
<dbReference type="Pfam" id="PF07645">
    <property type="entry name" value="EGF_CA"/>
    <property type="match status" value="3"/>
</dbReference>
<dbReference type="Proteomes" id="UP001159428">
    <property type="component" value="Unassembled WGS sequence"/>
</dbReference>
<keyword evidence="2" id="KW-0732">Signal</keyword>
<evidence type="ECO:0000313" key="8">
    <source>
        <dbReference type="EMBL" id="CAH3162753.1"/>
    </source>
</evidence>
<organism evidence="8 9">
    <name type="scientific">Pocillopora meandrina</name>
    <dbReference type="NCBI Taxonomy" id="46732"/>
    <lineage>
        <taxon>Eukaryota</taxon>
        <taxon>Metazoa</taxon>
        <taxon>Cnidaria</taxon>
        <taxon>Anthozoa</taxon>
        <taxon>Hexacorallia</taxon>
        <taxon>Scleractinia</taxon>
        <taxon>Astrocoeniina</taxon>
        <taxon>Pocilloporidae</taxon>
        <taxon>Pocillopora</taxon>
    </lineage>
</organism>
<dbReference type="InterPro" id="IPR009030">
    <property type="entry name" value="Growth_fac_rcpt_cys_sf"/>
</dbReference>
<reference evidence="8 9" key="1">
    <citation type="submission" date="2022-05" db="EMBL/GenBank/DDBJ databases">
        <authorList>
            <consortium name="Genoscope - CEA"/>
            <person name="William W."/>
        </authorList>
    </citation>
    <scope>NUCLEOTIDE SEQUENCE [LARGE SCALE GENOMIC DNA]</scope>
</reference>
<dbReference type="InterPro" id="IPR051586">
    <property type="entry name" value="PKC-binding_NELL"/>
</dbReference>
<evidence type="ECO:0000256" key="2">
    <source>
        <dbReference type="ARBA" id="ARBA00022729"/>
    </source>
</evidence>
<evidence type="ECO:0000256" key="1">
    <source>
        <dbReference type="ARBA" id="ARBA00022536"/>
    </source>
</evidence>
<dbReference type="SUPFAM" id="SSF57184">
    <property type="entry name" value="Growth factor receptor domain"/>
    <property type="match status" value="1"/>
</dbReference>
<keyword evidence="9" id="KW-1185">Reference proteome</keyword>
<dbReference type="PROSITE" id="PS01187">
    <property type="entry name" value="EGF_CA"/>
    <property type="match status" value="1"/>
</dbReference>
<keyword evidence="1 6" id="KW-0245">EGF-like domain</keyword>
<feature type="domain" description="EGF-like" evidence="7">
    <location>
        <begin position="65"/>
        <end position="106"/>
    </location>
</feature>
<proteinExistence type="predicted"/>
<dbReference type="PROSITE" id="PS00010">
    <property type="entry name" value="ASX_HYDROXYL"/>
    <property type="match status" value="1"/>
</dbReference>
<name>A0AAU9Y1A8_9CNID</name>
<protein>
    <recommendedName>
        <fullName evidence="7">EGF-like domain-containing protein</fullName>
    </recommendedName>
</protein>
<sequence length="148" mass="15924">MQDYSTCQSGFTRKRYRCLCASVFTGHDCEKVCGENASCTNTEGSCNCSCNPGFNGDENPDLISDIDECSKNSHNCSYTTATCTNTRGSFKCICKPGFSGDGHNCTDINECANDTHNCSRDNATCSNTARSTVLAILDLLVMDTSAKT</sequence>
<evidence type="ECO:0000259" key="7">
    <source>
        <dbReference type="PROSITE" id="PS50026"/>
    </source>
</evidence>
<dbReference type="FunFam" id="2.10.25.10:FF:000038">
    <property type="entry name" value="Fibrillin 2"/>
    <property type="match status" value="1"/>
</dbReference>
<dbReference type="AlphaFoldDB" id="A0AAU9Y1A8"/>
<accession>A0AAU9Y1A8</accession>